<comment type="caution">
    <text evidence="5">The sequence shown here is derived from an EMBL/GenBank/DDBJ whole genome shotgun (WGS) entry which is preliminary data.</text>
</comment>
<evidence type="ECO:0000313" key="5">
    <source>
        <dbReference type="EMBL" id="MDF9277157.1"/>
    </source>
</evidence>
<dbReference type="RefSeq" id="WP_277357739.1">
    <property type="nucleotide sequence ID" value="NZ_JAROKN010000007.1"/>
</dbReference>
<dbReference type="InterPro" id="IPR036390">
    <property type="entry name" value="WH_DNA-bd_sf"/>
</dbReference>
<dbReference type="PRINTS" id="PR00778">
    <property type="entry name" value="HTHARSR"/>
</dbReference>
<dbReference type="NCBIfam" id="NF033788">
    <property type="entry name" value="HTH_metalloreg"/>
    <property type="match status" value="1"/>
</dbReference>
<dbReference type="Pfam" id="PF01022">
    <property type="entry name" value="HTH_5"/>
    <property type="match status" value="1"/>
</dbReference>
<evidence type="ECO:0000256" key="3">
    <source>
        <dbReference type="ARBA" id="ARBA00023163"/>
    </source>
</evidence>
<organism evidence="5 6">
    <name type="scientific">Arthrobacter vasquezii</name>
    <dbReference type="NCBI Taxonomy" id="2977629"/>
    <lineage>
        <taxon>Bacteria</taxon>
        <taxon>Bacillati</taxon>
        <taxon>Actinomycetota</taxon>
        <taxon>Actinomycetes</taxon>
        <taxon>Micrococcales</taxon>
        <taxon>Micrococcaceae</taxon>
        <taxon>Arthrobacter</taxon>
    </lineage>
</organism>
<evidence type="ECO:0000313" key="6">
    <source>
        <dbReference type="Proteomes" id="UP001220456"/>
    </source>
</evidence>
<name>A0ABT6CSX1_9MICC</name>
<dbReference type="InterPro" id="IPR036388">
    <property type="entry name" value="WH-like_DNA-bd_sf"/>
</dbReference>
<protein>
    <submittedName>
        <fullName evidence="5">Metalloregulator ArsR/SmtB family transcription factor</fullName>
    </submittedName>
</protein>
<dbReference type="PANTHER" id="PTHR33154:SF33">
    <property type="entry name" value="TRANSCRIPTIONAL REPRESSOR SDPR"/>
    <property type="match status" value="1"/>
</dbReference>
<keyword evidence="2" id="KW-0238">DNA-binding</keyword>
<dbReference type="InterPro" id="IPR051081">
    <property type="entry name" value="HTH_MetalResp_TranReg"/>
</dbReference>
<dbReference type="EMBL" id="JAROKN010000007">
    <property type="protein sequence ID" value="MDF9277157.1"/>
    <property type="molecule type" value="Genomic_DNA"/>
</dbReference>
<proteinExistence type="predicted"/>
<dbReference type="SUPFAM" id="SSF46785">
    <property type="entry name" value="Winged helix' DNA-binding domain"/>
    <property type="match status" value="1"/>
</dbReference>
<evidence type="ECO:0000256" key="2">
    <source>
        <dbReference type="ARBA" id="ARBA00023125"/>
    </source>
</evidence>
<feature type="domain" description="HTH arsR-type" evidence="4">
    <location>
        <begin position="1"/>
        <end position="89"/>
    </location>
</feature>
<keyword evidence="6" id="KW-1185">Reference proteome</keyword>
<evidence type="ECO:0000259" key="4">
    <source>
        <dbReference type="PROSITE" id="PS50987"/>
    </source>
</evidence>
<keyword evidence="1" id="KW-0805">Transcription regulation</keyword>
<dbReference type="Gene3D" id="1.10.10.10">
    <property type="entry name" value="Winged helix-like DNA-binding domain superfamily/Winged helix DNA-binding domain"/>
    <property type="match status" value="1"/>
</dbReference>
<dbReference type="PANTHER" id="PTHR33154">
    <property type="entry name" value="TRANSCRIPTIONAL REGULATOR, ARSR FAMILY"/>
    <property type="match status" value="1"/>
</dbReference>
<dbReference type="SMART" id="SM00418">
    <property type="entry name" value="HTH_ARSR"/>
    <property type="match status" value="1"/>
</dbReference>
<reference evidence="5 6" key="1">
    <citation type="journal article" date="2023" name="Int. J. Syst. Evol. Microbiol.">
        <title>Arthrobacter vasquezii sp. nov., isolated from a soil sample from Union Glacier, Antarctica.</title>
        <authorList>
            <person name="Valenzuela-Ibaceta F."/>
            <person name="Carrasco V."/>
            <person name="Lagos-Moraga S."/>
            <person name="Dietz-Vargas C."/>
            <person name="Navarro C.A."/>
            <person name="Perez-Donoso J.M."/>
        </authorList>
    </citation>
    <scope>NUCLEOTIDE SEQUENCE [LARGE SCALE GENOMIC DNA]</scope>
    <source>
        <strain evidence="5 6">EH-1B-1</strain>
    </source>
</reference>
<keyword evidence="3" id="KW-0804">Transcription</keyword>
<gene>
    <name evidence="5" type="ORF">P4U43_05045</name>
</gene>
<dbReference type="CDD" id="cd00090">
    <property type="entry name" value="HTH_ARSR"/>
    <property type="match status" value="1"/>
</dbReference>
<accession>A0ABT6CSX1</accession>
<dbReference type="Proteomes" id="UP001220456">
    <property type="component" value="Unassembled WGS sequence"/>
</dbReference>
<dbReference type="PROSITE" id="PS50987">
    <property type="entry name" value="HTH_ARSR_2"/>
    <property type="match status" value="1"/>
</dbReference>
<dbReference type="InterPro" id="IPR011991">
    <property type="entry name" value="ArsR-like_HTH"/>
</dbReference>
<evidence type="ECO:0000256" key="1">
    <source>
        <dbReference type="ARBA" id="ARBA00023015"/>
    </source>
</evidence>
<dbReference type="InterPro" id="IPR001845">
    <property type="entry name" value="HTH_ArsR_DNA-bd_dom"/>
</dbReference>
<sequence length="149" mass="16227">MVMDDVFGVIAEATRRQILGSLRDGDKAVGELVLELEVSQPTVSKHLKVLREAGLVTMRAQGQKRFYSLEPEPLLTVASWLAEFQLPAQKVNSSLPPAVLEPELDALVSVGPGVTPIDGAQPFGRTVGRAAERAADLLSQFPKLRRRKD</sequence>